<organism evidence="5 6">
    <name type="scientific">Podospora aff. communis PSN243</name>
    <dbReference type="NCBI Taxonomy" id="3040156"/>
    <lineage>
        <taxon>Eukaryota</taxon>
        <taxon>Fungi</taxon>
        <taxon>Dikarya</taxon>
        <taxon>Ascomycota</taxon>
        <taxon>Pezizomycotina</taxon>
        <taxon>Sordariomycetes</taxon>
        <taxon>Sordariomycetidae</taxon>
        <taxon>Sordariales</taxon>
        <taxon>Podosporaceae</taxon>
        <taxon>Podospora</taxon>
    </lineage>
</organism>
<dbReference type="PANTHER" id="PTHR10039:SF15">
    <property type="entry name" value="NACHT DOMAIN-CONTAINING PROTEIN"/>
    <property type="match status" value="1"/>
</dbReference>
<evidence type="ECO:0000259" key="3">
    <source>
        <dbReference type="Pfam" id="PF22939"/>
    </source>
</evidence>
<keyword evidence="6" id="KW-1185">Reference proteome</keyword>
<evidence type="ECO:0000259" key="4">
    <source>
        <dbReference type="Pfam" id="PF24883"/>
    </source>
</evidence>
<dbReference type="AlphaFoldDB" id="A0AAV9GN60"/>
<evidence type="ECO:0000313" key="5">
    <source>
        <dbReference type="EMBL" id="KAK4450274.1"/>
    </source>
</evidence>
<feature type="domain" description="Nephrocystin 3-like N-terminal" evidence="4">
    <location>
        <begin position="197"/>
        <end position="297"/>
    </location>
</feature>
<dbReference type="Pfam" id="PF24883">
    <property type="entry name" value="NPHP3_N"/>
    <property type="match status" value="1"/>
</dbReference>
<reference evidence="5" key="2">
    <citation type="submission" date="2023-05" db="EMBL/GenBank/DDBJ databases">
        <authorList>
            <consortium name="Lawrence Berkeley National Laboratory"/>
            <person name="Steindorff A."/>
            <person name="Hensen N."/>
            <person name="Bonometti L."/>
            <person name="Westerberg I."/>
            <person name="Brannstrom I.O."/>
            <person name="Guillou S."/>
            <person name="Cros-Aarteil S."/>
            <person name="Calhoun S."/>
            <person name="Haridas S."/>
            <person name="Kuo A."/>
            <person name="Mondo S."/>
            <person name="Pangilinan J."/>
            <person name="Riley R."/>
            <person name="Labutti K."/>
            <person name="Andreopoulos B."/>
            <person name="Lipzen A."/>
            <person name="Chen C."/>
            <person name="Yanf M."/>
            <person name="Daum C."/>
            <person name="Ng V."/>
            <person name="Clum A."/>
            <person name="Ohm R."/>
            <person name="Martin F."/>
            <person name="Silar P."/>
            <person name="Natvig D."/>
            <person name="Lalanne C."/>
            <person name="Gautier V."/>
            <person name="Ament-Velasquez S.L."/>
            <person name="Kruys A."/>
            <person name="Hutchinson M.I."/>
            <person name="Powell A.J."/>
            <person name="Barry K."/>
            <person name="Miller A.N."/>
            <person name="Grigoriev I.V."/>
            <person name="Debuchy R."/>
            <person name="Gladieux P."/>
            <person name="Thoren M.H."/>
            <person name="Johannesson H."/>
        </authorList>
    </citation>
    <scope>NUCLEOTIDE SEQUENCE</scope>
    <source>
        <strain evidence="5">PSN243</strain>
    </source>
</reference>
<sequence length="1170" mass="131570">MDVGVPATLRRLPRRQVYAGCHQYSSQRPSKPEDCAGKCCKGIAEVSRRLSPYFETVNIFVSSHPEFAALVWGIFRLIFVGSFLSSLPTTALNPFHLRYDTLLNRWDEHCKIIKLEMDLLSGTSQMRTAARIDEISARIDTAVAKFSGVGMFENKDISTREAWRNLDDIRHSLQIWINAPPWLGVYENSQNQREAETTDWFVEHRVVSSWISQREVGKPGFGKTTLCAAMTEHLHRLLSVPFAPPERDENKRVALGFFFFDKQRAESISSASAWRAVVAQLLHAMPAFDQDMMDAVLAFREGKDRLAGQATASDLEIFSILRPTKTSVAVFSRPTVEPPPSIVRKMSILALEGGLNFDGIRTFLQRLILSLVDSGLLTDEDGSEETIRQIARRANGMFLWATLFVEYIQSPHLSTRARRQAMSNHNRLQGLDQLYSAILETLGQRPEDARNCTRRAFEMALYALRPLHVSELQHAVATPLGRRLEPDDLIPRFSEHIGRLSGALLELDTQGFVRFVHLSVIEYLTDGNNQEQQGLSTLSVDEHASEVSIACCCLSYLCHTVEAEPLGGCSRTPPDVELQIRKYPLINYATEYWSFHLVECMRACSEATAISHLSEAMKVVIELASQFLSRGRTLMVWIEASWMFERPPKIRHGPEDTFFSQGPPQLGRSVDVDQQLHNTLLRAWNALLQLSRDLAALNSSWGHVLEQEPSEIWEPSISAFNQSPFWERISGARIAAQFHKPHESDVQTISLKSRLSPDGKQLGLVRLHEARLNALQPFSLWEELNLEVPRSCLKRFLPLELHASFYCSVAITATLDRVAVPGCAINLTQPRANSGQQRESADIQDRTQLIDFTGNALRNGPLKLAIEDFNLAYDIQISDSGRYLMTVHKSNGTIDLPNSACSHLRFLTVYEDISIGLAPRPAYRYTGSIGFKPNYLHGDIEGDFSHRGLRVLNVCPPDLVFDDDGEYFSGIPVNPGPPGSSERQTTPGTFHRQPGIADESETTYYDATRMTPMQQVQRYNLNDQTSLAFRPHYPTLQRVGEMNSYLDESGMRVVSRLEDSGHGGIVLKTVQEDGTARAEMITRLPAQIAHDFTASIIRTDSGITDPSTRAVFLDREDRPFKMHRFPPAGQRADGMPALQLPLVLHRSQETIPIAEVQGDLEAFRTIHRQS</sequence>
<dbReference type="Pfam" id="PF22939">
    <property type="entry name" value="WHD_GPIID"/>
    <property type="match status" value="1"/>
</dbReference>
<accession>A0AAV9GN60</accession>
<feature type="region of interest" description="Disordered" evidence="2">
    <location>
        <begin position="972"/>
        <end position="999"/>
    </location>
</feature>
<evidence type="ECO:0000313" key="6">
    <source>
        <dbReference type="Proteomes" id="UP001321760"/>
    </source>
</evidence>
<protein>
    <submittedName>
        <fullName evidence="5">Uncharacterized protein</fullName>
    </submittedName>
</protein>
<dbReference type="InterPro" id="IPR054471">
    <property type="entry name" value="GPIID_WHD"/>
</dbReference>
<gene>
    <name evidence="5" type="ORF">QBC34DRAFT_448335</name>
</gene>
<reference evidence="5" key="1">
    <citation type="journal article" date="2023" name="Mol. Phylogenet. Evol.">
        <title>Genome-scale phylogeny and comparative genomics of the fungal order Sordariales.</title>
        <authorList>
            <person name="Hensen N."/>
            <person name="Bonometti L."/>
            <person name="Westerberg I."/>
            <person name="Brannstrom I.O."/>
            <person name="Guillou S."/>
            <person name="Cros-Aarteil S."/>
            <person name="Calhoun S."/>
            <person name="Haridas S."/>
            <person name="Kuo A."/>
            <person name="Mondo S."/>
            <person name="Pangilinan J."/>
            <person name="Riley R."/>
            <person name="LaButti K."/>
            <person name="Andreopoulos B."/>
            <person name="Lipzen A."/>
            <person name="Chen C."/>
            <person name="Yan M."/>
            <person name="Daum C."/>
            <person name="Ng V."/>
            <person name="Clum A."/>
            <person name="Steindorff A."/>
            <person name="Ohm R.A."/>
            <person name="Martin F."/>
            <person name="Silar P."/>
            <person name="Natvig D.O."/>
            <person name="Lalanne C."/>
            <person name="Gautier V."/>
            <person name="Ament-Velasquez S.L."/>
            <person name="Kruys A."/>
            <person name="Hutchinson M.I."/>
            <person name="Powell A.J."/>
            <person name="Barry K."/>
            <person name="Miller A.N."/>
            <person name="Grigoriev I.V."/>
            <person name="Debuchy R."/>
            <person name="Gladieux P."/>
            <person name="Hiltunen Thoren M."/>
            <person name="Johannesson H."/>
        </authorList>
    </citation>
    <scope>NUCLEOTIDE SEQUENCE</scope>
    <source>
        <strain evidence="5">PSN243</strain>
    </source>
</reference>
<dbReference type="InterPro" id="IPR056884">
    <property type="entry name" value="NPHP3-like_N"/>
</dbReference>
<dbReference type="EMBL" id="MU865933">
    <property type="protein sequence ID" value="KAK4450274.1"/>
    <property type="molecule type" value="Genomic_DNA"/>
</dbReference>
<feature type="domain" description="GPI inositol-deacylase winged helix" evidence="3">
    <location>
        <begin position="453"/>
        <end position="528"/>
    </location>
</feature>
<evidence type="ECO:0000256" key="2">
    <source>
        <dbReference type="SAM" id="MobiDB-lite"/>
    </source>
</evidence>
<dbReference type="Proteomes" id="UP001321760">
    <property type="component" value="Unassembled WGS sequence"/>
</dbReference>
<keyword evidence="1" id="KW-0677">Repeat</keyword>
<name>A0AAV9GN60_9PEZI</name>
<comment type="caution">
    <text evidence="5">The sequence shown here is derived from an EMBL/GenBank/DDBJ whole genome shotgun (WGS) entry which is preliminary data.</text>
</comment>
<dbReference type="PANTHER" id="PTHR10039">
    <property type="entry name" value="AMELOGENIN"/>
    <property type="match status" value="1"/>
</dbReference>
<evidence type="ECO:0000256" key="1">
    <source>
        <dbReference type="ARBA" id="ARBA00022737"/>
    </source>
</evidence>
<proteinExistence type="predicted"/>